<name>A0ACC3T2M0_LIPKO</name>
<keyword evidence="2" id="KW-1185">Reference proteome</keyword>
<protein>
    <submittedName>
        <fullName evidence="1">Transcription initiation factor IID, 18kD subunit-domain-containing protein</fullName>
    </submittedName>
</protein>
<organism evidence="1 2">
    <name type="scientific">Lipomyces kononenkoae</name>
    <name type="common">Yeast</name>
    <dbReference type="NCBI Taxonomy" id="34357"/>
    <lineage>
        <taxon>Eukaryota</taxon>
        <taxon>Fungi</taxon>
        <taxon>Dikarya</taxon>
        <taxon>Ascomycota</taxon>
        <taxon>Saccharomycotina</taxon>
        <taxon>Lipomycetes</taxon>
        <taxon>Lipomycetales</taxon>
        <taxon>Lipomycetaceae</taxon>
        <taxon>Lipomyces</taxon>
    </lineage>
</organism>
<sequence>MHLNTCLWKSDQSRTITVNRLWWFTLLAESTMSAEGISRKRKRPNLFTNDVRALMYAFGDVPNPEPESVAVLEDILTDYIVDMCHEAARMARTTNRNKVKVDDFKFALRRDYRKLGRVEELQRLSKEIHEARKTFDDSEGKSLSKNLGDKDK</sequence>
<comment type="caution">
    <text evidence="1">The sequence shown here is derived from an EMBL/GenBank/DDBJ whole genome shotgun (WGS) entry which is preliminary data.</text>
</comment>
<dbReference type="Proteomes" id="UP001433508">
    <property type="component" value="Unassembled WGS sequence"/>
</dbReference>
<dbReference type="EMBL" id="MU971359">
    <property type="protein sequence ID" value="KAK9238156.1"/>
    <property type="molecule type" value="Genomic_DNA"/>
</dbReference>
<gene>
    <name evidence="1" type="ORF">V1525DRAFT_449871</name>
</gene>
<evidence type="ECO:0000313" key="2">
    <source>
        <dbReference type="Proteomes" id="UP001433508"/>
    </source>
</evidence>
<reference evidence="2" key="1">
    <citation type="journal article" date="2024" name="Front. Bioeng. Biotechnol.">
        <title>Genome-scale model development and genomic sequencing of the oleaginous clade Lipomyces.</title>
        <authorList>
            <person name="Czajka J.J."/>
            <person name="Han Y."/>
            <person name="Kim J."/>
            <person name="Mondo S.J."/>
            <person name="Hofstad B.A."/>
            <person name="Robles A."/>
            <person name="Haridas S."/>
            <person name="Riley R."/>
            <person name="LaButti K."/>
            <person name="Pangilinan J."/>
            <person name="Andreopoulos W."/>
            <person name="Lipzen A."/>
            <person name="Yan J."/>
            <person name="Wang M."/>
            <person name="Ng V."/>
            <person name="Grigoriev I.V."/>
            <person name="Spatafora J.W."/>
            <person name="Magnuson J.K."/>
            <person name="Baker S.E."/>
            <person name="Pomraning K.R."/>
        </authorList>
    </citation>
    <scope>NUCLEOTIDE SEQUENCE [LARGE SCALE GENOMIC DNA]</scope>
    <source>
        <strain evidence="2">CBS 7786</strain>
    </source>
</reference>
<proteinExistence type="predicted"/>
<evidence type="ECO:0000313" key="1">
    <source>
        <dbReference type="EMBL" id="KAK9238156.1"/>
    </source>
</evidence>
<accession>A0ACC3T2M0</accession>